<dbReference type="CDD" id="cd14279">
    <property type="entry name" value="CUE"/>
    <property type="match status" value="1"/>
</dbReference>
<dbReference type="PANTHER" id="PTHR43066">
    <property type="entry name" value="RHOMBOID-RELATED PROTEIN"/>
    <property type="match status" value="1"/>
</dbReference>
<dbReference type="STRING" id="90262.A0A1X2IVY6"/>
<dbReference type="InterPro" id="IPR009060">
    <property type="entry name" value="UBA-like_sf"/>
</dbReference>
<reference evidence="7 8" key="1">
    <citation type="submission" date="2016-07" db="EMBL/GenBank/DDBJ databases">
        <title>Pervasive Adenine N6-methylation of Active Genes in Fungi.</title>
        <authorList>
            <consortium name="DOE Joint Genome Institute"/>
            <person name="Mondo S.J."/>
            <person name="Dannebaum R.O."/>
            <person name="Kuo R.C."/>
            <person name="Labutti K."/>
            <person name="Haridas S."/>
            <person name="Kuo A."/>
            <person name="Salamov A."/>
            <person name="Ahrendt S.R."/>
            <person name="Lipzen A."/>
            <person name="Sullivan W."/>
            <person name="Andreopoulos W.B."/>
            <person name="Clum A."/>
            <person name="Lindquist E."/>
            <person name="Daum C."/>
            <person name="Ramamoorthy G.K."/>
            <person name="Gryganskyi A."/>
            <person name="Culley D."/>
            <person name="Magnuson J.K."/>
            <person name="James T.Y."/>
            <person name="O'Malley M.A."/>
            <person name="Stajich J.E."/>
            <person name="Spatafora J.W."/>
            <person name="Visel A."/>
            <person name="Grigoriev I.V."/>
        </authorList>
    </citation>
    <scope>NUCLEOTIDE SEQUENCE [LARGE SCALE GENOMIC DNA]</scope>
    <source>
        <strain evidence="7 8">NRRL 1336</strain>
    </source>
</reference>
<dbReference type="OrthoDB" id="272778at2759"/>
<keyword evidence="2 6" id="KW-0812">Transmembrane</keyword>
<organism evidence="7 8">
    <name type="scientific">Absidia repens</name>
    <dbReference type="NCBI Taxonomy" id="90262"/>
    <lineage>
        <taxon>Eukaryota</taxon>
        <taxon>Fungi</taxon>
        <taxon>Fungi incertae sedis</taxon>
        <taxon>Mucoromycota</taxon>
        <taxon>Mucoromycotina</taxon>
        <taxon>Mucoromycetes</taxon>
        <taxon>Mucorales</taxon>
        <taxon>Cunninghamellaceae</taxon>
        <taxon>Absidia</taxon>
    </lineage>
</organism>
<dbReference type="EMBL" id="MCGE01000003">
    <property type="protein sequence ID" value="ORZ23172.1"/>
    <property type="molecule type" value="Genomic_DNA"/>
</dbReference>
<dbReference type="PANTHER" id="PTHR43066:SF21">
    <property type="entry name" value="UBIQUITIN-ASSOCIATED DOMAIN-CONTAINING PROTEIN 2"/>
    <property type="match status" value="1"/>
</dbReference>
<keyword evidence="3 6" id="KW-1133">Transmembrane helix</keyword>
<protein>
    <recommendedName>
        <fullName evidence="9">CUE domain-containing protein</fullName>
    </recommendedName>
</protein>
<comment type="caution">
    <text evidence="7">The sequence shown here is derived from an EMBL/GenBank/DDBJ whole genome shotgun (WGS) entry which is preliminary data.</text>
</comment>
<feature type="transmembrane region" description="Helical" evidence="6">
    <location>
        <begin position="80"/>
        <end position="98"/>
    </location>
</feature>
<accession>A0A1X2IVY6</accession>
<evidence type="ECO:0000256" key="6">
    <source>
        <dbReference type="SAM" id="Phobius"/>
    </source>
</evidence>
<dbReference type="Proteomes" id="UP000193560">
    <property type="component" value="Unassembled WGS sequence"/>
</dbReference>
<keyword evidence="4 6" id="KW-0472">Membrane</keyword>
<evidence type="ECO:0000313" key="8">
    <source>
        <dbReference type="Proteomes" id="UP000193560"/>
    </source>
</evidence>
<feature type="compositionally biased region" description="Low complexity" evidence="5">
    <location>
        <begin position="211"/>
        <end position="245"/>
    </location>
</feature>
<evidence type="ECO:0008006" key="9">
    <source>
        <dbReference type="Google" id="ProtNLM"/>
    </source>
</evidence>
<dbReference type="SUPFAM" id="SSF46934">
    <property type="entry name" value="UBA-like"/>
    <property type="match status" value="1"/>
</dbReference>
<feature type="transmembrane region" description="Helical" evidence="6">
    <location>
        <begin position="51"/>
        <end position="68"/>
    </location>
</feature>
<evidence type="ECO:0000256" key="2">
    <source>
        <dbReference type="ARBA" id="ARBA00022692"/>
    </source>
</evidence>
<evidence type="ECO:0000313" key="7">
    <source>
        <dbReference type="EMBL" id="ORZ23172.1"/>
    </source>
</evidence>
<comment type="subcellular location">
    <subcellularLocation>
        <location evidence="1">Membrane</location>
        <topology evidence="1">Multi-pass membrane protein</topology>
    </subcellularLocation>
</comment>
<dbReference type="Gene3D" id="1.10.8.10">
    <property type="entry name" value="DNA helicase RuvA subunit, C-terminal domain"/>
    <property type="match status" value="1"/>
</dbReference>
<gene>
    <name evidence="7" type="ORF">BCR42DRAFT_404152</name>
</gene>
<feature type="region of interest" description="Disordered" evidence="5">
    <location>
        <begin position="209"/>
        <end position="257"/>
    </location>
</feature>
<dbReference type="SUPFAM" id="SSF144091">
    <property type="entry name" value="Rhomboid-like"/>
    <property type="match status" value="1"/>
</dbReference>
<feature type="transmembrane region" description="Helical" evidence="6">
    <location>
        <begin position="12"/>
        <end position="31"/>
    </location>
</feature>
<evidence type="ECO:0000256" key="4">
    <source>
        <dbReference type="ARBA" id="ARBA00023136"/>
    </source>
</evidence>
<proteinExistence type="predicted"/>
<dbReference type="InterPro" id="IPR035952">
    <property type="entry name" value="Rhomboid-like_sf"/>
</dbReference>
<dbReference type="GO" id="GO:0004252">
    <property type="term" value="F:serine-type endopeptidase activity"/>
    <property type="evidence" value="ECO:0007669"/>
    <property type="project" value="TreeGrafter"/>
</dbReference>
<evidence type="ECO:0000256" key="1">
    <source>
        <dbReference type="ARBA" id="ARBA00004141"/>
    </source>
</evidence>
<keyword evidence="8" id="KW-1185">Reference proteome</keyword>
<dbReference type="GO" id="GO:0016020">
    <property type="term" value="C:membrane"/>
    <property type="evidence" value="ECO:0007669"/>
    <property type="project" value="UniProtKB-SubCell"/>
</dbReference>
<name>A0A1X2IVY6_9FUNG</name>
<dbReference type="AlphaFoldDB" id="A0A1X2IVY6"/>
<sequence length="313" mass="33891">MSTGPAGFRNTPVTKVLVTVIGGCSAISTLFEGNRLTIQNPLWRLISSQWVFTDIGSTVVGTWLIYKLRIIESRYGSSKFAALVFISFALSTLFHQAADFFFDGTRVTISGPYALIFAILYQYHSIVPNTYRIPVLMNVTMTDKSYVYAAAAQLLMSHLPSSLAPCHFGLFIGAVYNFGNIRRWRFPSPIRTFFSRFILPVLGTSSPMPPTSTLTSTSSNSRLATPAIPSSTGSSSISSTNPSATRQRNATSANDVEIPASSENIDALVSMFPDCSRDAIASALVSSRHDLNRAAETLLTTAPSQSSTPSTNI</sequence>
<evidence type="ECO:0000256" key="5">
    <source>
        <dbReference type="SAM" id="MobiDB-lite"/>
    </source>
</evidence>
<evidence type="ECO:0000256" key="3">
    <source>
        <dbReference type="ARBA" id="ARBA00022989"/>
    </source>
</evidence>
<feature type="transmembrane region" description="Helical" evidence="6">
    <location>
        <begin position="162"/>
        <end position="179"/>
    </location>
</feature>